<comment type="similarity">
    <text evidence="3">Belongs to the NSE2 family.</text>
</comment>
<keyword evidence="9" id="KW-0539">Nucleus</keyword>
<dbReference type="AlphaFoldDB" id="A0AAN7PLC7"/>
<keyword evidence="15" id="KW-1185">Reference proteome</keyword>
<dbReference type="EMBL" id="JAXIOK010000017">
    <property type="protein sequence ID" value="KAK4750661.1"/>
    <property type="molecule type" value="Genomic_DNA"/>
</dbReference>
<evidence type="ECO:0000256" key="9">
    <source>
        <dbReference type="ARBA" id="ARBA00023242"/>
    </source>
</evidence>
<keyword evidence="6 10" id="KW-0863">Zinc-finger</keyword>
<name>A0AAN7PLC7_9MYRT</name>
<evidence type="ECO:0000256" key="4">
    <source>
        <dbReference type="ARBA" id="ARBA00022679"/>
    </source>
</evidence>
<accession>A0AAN7PLC7</accession>
<evidence type="ECO:0000256" key="7">
    <source>
        <dbReference type="ARBA" id="ARBA00022786"/>
    </source>
</evidence>
<protein>
    <recommendedName>
        <fullName evidence="13">SP-RING-type domain-containing protein</fullName>
    </recommendedName>
</protein>
<sequence length="258" mass="28799">MAPTSSTSSSVHERIRQAAATIQDDNQSLASEIRKSIDRLRNIALDLERDNQSQKVKELENAVLELIEIYEECQLFSSAVRSVGDAYEPEPELTNFGKLFDNEMAKLRDPSSSNPQNHPLLRKFRQEIWDVHHHGQPMPGDEQEDIVMTSTQTNILNAACPLSGKPVIELSSPVRGKDCKHIYDKEAILGYIKSNGGDAGCPITGCPRILLADSVSCDHLLLCDIEELRSMSKQNVPTDVIEDFTESNEDEDSDEDDM</sequence>
<evidence type="ECO:0000256" key="6">
    <source>
        <dbReference type="ARBA" id="ARBA00022771"/>
    </source>
</evidence>
<evidence type="ECO:0000256" key="11">
    <source>
        <dbReference type="SAM" id="Coils"/>
    </source>
</evidence>
<evidence type="ECO:0000256" key="1">
    <source>
        <dbReference type="ARBA" id="ARBA00004123"/>
    </source>
</evidence>
<keyword evidence="7" id="KW-0833">Ubl conjugation pathway</keyword>
<gene>
    <name evidence="14" type="ORF">SAY87_004143</name>
</gene>
<feature type="compositionally biased region" description="Acidic residues" evidence="12">
    <location>
        <begin position="240"/>
        <end position="258"/>
    </location>
</feature>
<dbReference type="Pfam" id="PF11789">
    <property type="entry name" value="zf-Nse"/>
    <property type="match status" value="1"/>
</dbReference>
<evidence type="ECO:0000313" key="15">
    <source>
        <dbReference type="Proteomes" id="UP001345219"/>
    </source>
</evidence>
<evidence type="ECO:0000259" key="13">
    <source>
        <dbReference type="PROSITE" id="PS51044"/>
    </source>
</evidence>
<evidence type="ECO:0000256" key="8">
    <source>
        <dbReference type="ARBA" id="ARBA00022833"/>
    </source>
</evidence>
<dbReference type="GO" id="GO:0016925">
    <property type="term" value="P:protein sumoylation"/>
    <property type="evidence" value="ECO:0007669"/>
    <property type="project" value="TreeGrafter"/>
</dbReference>
<keyword evidence="8" id="KW-0862">Zinc</keyword>
<evidence type="ECO:0000256" key="2">
    <source>
        <dbReference type="ARBA" id="ARBA00004718"/>
    </source>
</evidence>
<dbReference type="GO" id="GO:0061665">
    <property type="term" value="F:SUMO ligase activity"/>
    <property type="evidence" value="ECO:0007669"/>
    <property type="project" value="TreeGrafter"/>
</dbReference>
<organism evidence="14 15">
    <name type="scientific">Trapa incisa</name>
    <dbReference type="NCBI Taxonomy" id="236973"/>
    <lineage>
        <taxon>Eukaryota</taxon>
        <taxon>Viridiplantae</taxon>
        <taxon>Streptophyta</taxon>
        <taxon>Embryophyta</taxon>
        <taxon>Tracheophyta</taxon>
        <taxon>Spermatophyta</taxon>
        <taxon>Magnoliopsida</taxon>
        <taxon>eudicotyledons</taxon>
        <taxon>Gunneridae</taxon>
        <taxon>Pentapetalae</taxon>
        <taxon>rosids</taxon>
        <taxon>malvids</taxon>
        <taxon>Myrtales</taxon>
        <taxon>Lythraceae</taxon>
        <taxon>Trapa</taxon>
    </lineage>
</organism>
<comment type="subcellular location">
    <subcellularLocation>
        <location evidence="1">Nucleus</location>
    </subcellularLocation>
</comment>
<evidence type="ECO:0000256" key="5">
    <source>
        <dbReference type="ARBA" id="ARBA00022723"/>
    </source>
</evidence>
<reference evidence="14 15" key="1">
    <citation type="journal article" date="2023" name="Hortic Res">
        <title>Pangenome of water caltrop reveals structural variations and asymmetric subgenome divergence after allopolyploidization.</title>
        <authorList>
            <person name="Zhang X."/>
            <person name="Chen Y."/>
            <person name="Wang L."/>
            <person name="Yuan Y."/>
            <person name="Fang M."/>
            <person name="Shi L."/>
            <person name="Lu R."/>
            <person name="Comes H.P."/>
            <person name="Ma Y."/>
            <person name="Chen Y."/>
            <person name="Huang G."/>
            <person name="Zhou Y."/>
            <person name="Zheng Z."/>
            <person name="Qiu Y."/>
        </authorList>
    </citation>
    <scope>NUCLEOTIDE SEQUENCE [LARGE SCALE GENOMIC DNA]</scope>
    <source>
        <tissue evidence="14">Roots</tissue>
    </source>
</reference>
<dbReference type="PANTHER" id="PTHR21330:SF1">
    <property type="entry name" value="E3 SUMO-PROTEIN LIGASE NSE2"/>
    <property type="match status" value="1"/>
</dbReference>
<comment type="pathway">
    <text evidence="2">Protein modification; protein sumoylation.</text>
</comment>
<feature type="coiled-coil region" evidence="11">
    <location>
        <begin position="30"/>
        <end position="69"/>
    </location>
</feature>
<dbReference type="GO" id="GO:0030915">
    <property type="term" value="C:Smc5-Smc6 complex"/>
    <property type="evidence" value="ECO:0007669"/>
    <property type="project" value="InterPro"/>
</dbReference>
<dbReference type="GO" id="GO:0005634">
    <property type="term" value="C:nucleus"/>
    <property type="evidence" value="ECO:0007669"/>
    <property type="project" value="UniProtKB-SubCell"/>
</dbReference>
<dbReference type="InterPro" id="IPR013083">
    <property type="entry name" value="Znf_RING/FYVE/PHD"/>
</dbReference>
<keyword evidence="4" id="KW-0808">Transferase</keyword>
<feature type="region of interest" description="Disordered" evidence="12">
    <location>
        <begin position="234"/>
        <end position="258"/>
    </location>
</feature>
<dbReference type="GO" id="GO:0000724">
    <property type="term" value="P:double-strand break repair via homologous recombination"/>
    <property type="evidence" value="ECO:0007669"/>
    <property type="project" value="InterPro"/>
</dbReference>
<dbReference type="InterPro" id="IPR026846">
    <property type="entry name" value="Nse2(Mms21)"/>
</dbReference>
<dbReference type="GO" id="GO:0008270">
    <property type="term" value="F:zinc ion binding"/>
    <property type="evidence" value="ECO:0007669"/>
    <property type="project" value="UniProtKB-KW"/>
</dbReference>
<evidence type="ECO:0000256" key="3">
    <source>
        <dbReference type="ARBA" id="ARBA00008212"/>
    </source>
</evidence>
<evidence type="ECO:0000256" key="10">
    <source>
        <dbReference type="PROSITE-ProRule" id="PRU00452"/>
    </source>
</evidence>
<comment type="caution">
    <text evidence="14">The sequence shown here is derived from an EMBL/GenBank/DDBJ whole genome shotgun (WGS) entry which is preliminary data.</text>
</comment>
<dbReference type="Proteomes" id="UP001345219">
    <property type="component" value="Chromosome 4"/>
</dbReference>
<dbReference type="PROSITE" id="PS51044">
    <property type="entry name" value="ZF_SP_RING"/>
    <property type="match status" value="1"/>
</dbReference>
<dbReference type="InterPro" id="IPR004181">
    <property type="entry name" value="Znf_MIZ"/>
</dbReference>
<dbReference type="SUPFAM" id="SSF57850">
    <property type="entry name" value="RING/U-box"/>
    <property type="match status" value="1"/>
</dbReference>
<dbReference type="Gene3D" id="3.30.40.10">
    <property type="entry name" value="Zinc/RING finger domain, C3HC4 (zinc finger)"/>
    <property type="match status" value="1"/>
</dbReference>
<evidence type="ECO:0000256" key="12">
    <source>
        <dbReference type="SAM" id="MobiDB-lite"/>
    </source>
</evidence>
<dbReference type="PANTHER" id="PTHR21330">
    <property type="entry name" value="E3 SUMO-PROTEIN LIGASE NSE2"/>
    <property type="match status" value="1"/>
</dbReference>
<feature type="domain" description="SP-RING-type" evidence="13">
    <location>
        <begin position="142"/>
        <end position="230"/>
    </location>
</feature>
<keyword evidence="11" id="KW-0175">Coiled coil</keyword>
<keyword evidence="5" id="KW-0479">Metal-binding</keyword>
<proteinExistence type="inferred from homology"/>
<evidence type="ECO:0000313" key="14">
    <source>
        <dbReference type="EMBL" id="KAK4750661.1"/>
    </source>
</evidence>
<dbReference type="CDD" id="cd16651">
    <property type="entry name" value="SPL-RING_NSE2"/>
    <property type="match status" value="1"/>
</dbReference>